<dbReference type="InterPro" id="IPR012337">
    <property type="entry name" value="RNaseH-like_sf"/>
</dbReference>
<dbReference type="OrthoDB" id="1419902at2759"/>
<dbReference type="GO" id="GO:0003676">
    <property type="term" value="F:nucleic acid binding"/>
    <property type="evidence" value="ECO:0007669"/>
    <property type="project" value="InterPro"/>
</dbReference>
<dbReference type="InterPro" id="IPR044730">
    <property type="entry name" value="RNase_H-like_dom_plant"/>
</dbReference>
<evidence type="ECO:0000313" key="4">
    <source>
        <dbReference type="Proteomes" id="UP000242715"/>
    </source>
</evidence>
<dbReference type="Proteomes" id="UP000242715">
    <property type="component" value="Unassembled WGS sequence"/>
</dbReference>
<evidence type="ECO:0000259" key="1">
    <source>
        <dbReference type="Pfam" id="PF13456"/>
    </source>
</evidence>
<dbReference type="Pfam" id="PF13456">
    <property type="entry name" value="RVT_3"/>
    <property type="match status" value="1"/>
</dbReference>
<evidence type="ECO:0000259" key="2">
    <source>
        <dbReference type="Pfam" id="PF13966"/>
    </source>
</evidence>
<evidence type="ECO:0000313" key="3">
    <source>
        <dbReference type="EMBL" id="GAU27275.1"/>
    </source>
</evidence>
<dbReference type="Pfam" id="PF13966">
    <property type="entry name" value="zf-RVT"/>
    <property type="match status" value="1"/>
</dbReference>
<sequence>MNDQVQQEDWSSLWKIHAPPKAKHLLWRICKGCIPTRTRLHERFVPCPLICPVCDQCNEDDWHVFFTCNDSIHARQAAGLEHVISTRLQQLRTTQEVIFNICKGEDRMIAGQFAVLLWTLWNNRNDKVWNESRTPGRSLGIKASQFWHEWFAIQKVQQQSPRAAQQQQFIKWEKPPMGWHKCNVDAGFYHNLHRTTAGWCLRDHQGSFVRAGTSWSNGNYYIAEGEAAAVLDAMKAVENQGVTHVIFETDSKSVVDAIYNFHGGSSEFSSIICNIKNALLSNPNFVVKFIKRQANMVAHTLARAAISWSNRCTFDLLPLCIMPLLNNEMI</sequence>
<reference evidence="4" key="1">
    <citation type="journal article" date="2017" name="Front. Plant Sci.">
        <title>Climate Clever Clovers: New Paradigm to Reduce the Environmental Footprint of Ruminants by Breeding Low Methanogenic Forages Utilizing Haplotype Variation.</title>
        <authorList>
            <person name="Kaur P."/>
            <person name="Appels R."/>
            <person name="Bayer P.E."/>
            <person name="Keeble-Gagnere G."/>
            <person name="Wang J."/>
            <person name="Hirakawa H."/>
            <person name="Shirasawa K."/>
            <person name="Vercoe P."/>
            <person name="Stefanova K."/>
            <person name="Durmic Z."/>
            <person name="Nichols P."/>
            <person name="Revell C."/>
            <person name="Isobe S.N."/>
            <person name="Edwards D."/>
            <person name="Erskine W."/>
        </authorList>
    </citation>
    <scope>NUCLEOTIDE SEQUENCE [LARGE SCALE GENOMIC DNA]</scope>
    <source>
        <strain evidence="4">cv. Daliak</strain>
    </source>
</reference>
<organism evidence="3 4">
    <name type="scientific">Trifolium subterraneum</name>
    <name type="common">Subterranean clover</name>
    <dbReference type="NCBI Taxonomy" id="3900"/>
    <lineage>
        <taxon>Eukaryota</taxon>
        <taxon>Viridiplantae</taxon>
        <taxon>Streptophyta</taxon>
        <taxon>Embryophyta</taxon>
        <taxon>Tracheophyta</taxon>
        <taxon>Spermatophyta</taxon>
        <taxon>Magnoliopsida</taxon>
        <taxon>eudicotyledons</taxon>
        <taxon>Gunneridae</taxon>
        <taxon>Pentapetalae</taxon>
        <taxon>rosids</taxon>
        <taxon>fabids</taxon>
        <taxon>Fabales</taxon>
        <taxon>Fabaceae</taxon>
        <taxon>Papilionoideae</taxon>
        <taxon>50 kb inversion clade</taxon>
        <taxon>NPAAA clade</taxon>
        <taxon>Hologalegina</taxon>
        <taxon>IRL clade</taxon>
        <taxon>Trifolieae</taxon>
        <taxon>Trifolium</taxon>
    </lineage>
</organism>
<dbReference type="InterPro" id="IPR002156">
    <property type="entry name" value="RNaseH_domain"/>
</dbReference>
<gene>
    <name evidence="3" type="ORF">TSUD_125560</name>
</gene>
<name>A0A2Z6MU63_TRISU</name>
<protein>
    <recommendedName>
        <fullName evidence="5">RNase H type-1 domain-containing protein</fullName>
    </recommendedName>
</protein>
<dbReference type="InterPro" id="IPR026960">
    <property type="entry name" value="RVT-Znf"/>
</dbReference>
<dbReference type="EMBL" id="DF973350">
    <property type="protein sequence ID" value="GAU27275.1"/>
    <property type="molecule type" value="Genomic_DNA"/>
</dbReference>
<dbReference type="GO" id="GO:0004523">
    <property type="term" value="F:RNA-DNA hybrid ribonuclease activity"/>
    <property type="evidence" value="ECO:0007669"/>
    <property type="project" value="InterPro"/>
</dbReference>
<dbReference type="Gene3D" id="3.30.420.10">
    <property type="entry name" value="Ribonuclease H-like superfamily/Ribonuclease H"/>
    <property type="match status" value="1"/>
</dbReference>
<keyword evidence="4" id="KW-1185">Reference proteome</keyword>
<dbReference type="CDD" id="cd06222">
    <property type="entry name" value="RNase_H_like"/>
    <property type="match status" value="1"/>
</dbReference>
<feature type="domain" description="Reverse transcriptase zinc-binding" evidence="2">
    <location>
        <begin position="4"/>
        <end position="69"/>
    </location>
</feature>
<dbReference type="PANTHER" id="PTHR47074">
    <property type="entry name" value="BNAC02G40300D PROTEIN"/>
    <property type="match status" value="1"/>
</dbReference>
<feature type="domain" description="RNase H type-1" evidence="1">
    <location>
        <begin position="183"/>
        <end position="305"/>
    </location>
</feature>
<evidence type="ECO:0008006" key="5">
    <source>
        <dbReference type="Google" id="ProtNLM"/>
    </source>
</evidence>
<dbReference type="AlphaFoldDB" id="A0A2Z6MU63"/>
<dbReference type="SUPFAM" id="SSF53098">
    <property type="entry name" value="Ribonuclease H-like"/>
    <property type="match status" value="1"/>
</dbReference>
<dbReference type="InterPro" id="IPR036397">
    <property type="entry name" value="RNaseH_sf"/>
</dbReference>
<dbReference type="InterPro" id="IPR052929">
    <property type="entry name" value="RNase_H-like_EbsB-rel"/>
</dbReference>
<proteinExistence type="predicted"/>
<accession>A0A2Z6MU63</accession>
<dbReference type="PANTHER" id="PTHR47074:SF48">
    <property type="entry name" value="POLYNUCLEOTIDYL TRANSFERASE, RIBONUCLEASE H-LIKE SUPERFAMILY PROTEIN"/>
    <property type="match status" value="1"/>
</dbReference>